<dbReference type="AlphaFoldDB" id="A0AB34X058"/>
<reference evidence="5 6" key="1">
    <citation type="submission" date="2016-01" db="EMBL/GenBank/DDBJ databases">
        <authorList>
            <person name="Mitreva M."/>
            <person name="Pepin K.H."/>
            <person name="Mihindukulasuriya K.A."/>
            <person name="Fulton R."/>
            <person name="Fronick C."/>
            <person name="O'Laughlin M."/>
            <person name="Miner T."/>
            <person name="Herter B."/>
            <person name="Rosa B.A."/>
            <person name="Cordes M."/>
            <person name="Tomlinson C."/>
            <person name="Wollam A."/>
            <person name="Palsikar V.B."/>
            <person name="Mardis E.R."/>
            <person name="Wilson R.K."/>
        </authorList>
    </citation>
    <scope>NUCLEOTIDE SEQUENCE [LARGE SCALE GENOMIC DNA]</scope>
    <source>
        <strain evidence="5 6">DNF00696</strain>
    </source>
</reference>
<dbReference type="Proteomes" id="UP000070572">
    <property type="component" value="Unassembled WGS sequence"/>
</dbReference>
<dbReference type="InterPro" id="IPR053392">
    <property type="entry name" value="Transposase_IS30-like"/>
</dbReference>
<dbReference type="GO" id="GO:0006313">
    <property type="term" value="P:DNA transposition"/>
    <property type="evidence" value="ECO:0007669"/>
    <property type="project" value="InterPro"/>
</dbReference>
<name>A0AB34X058_9ACTO</name>
<comment type="similarity">
    <text evidence="2">Belongs to the transposase IS30 family.</text>
</comment>
<evidence type="ECO:0000313" key="6">
    <source>
        <dbReference type="Proteomes" id="UP000070572"/>
    </source>
</evidence>
<dbReference type="PROSITE" id="PS01043">
    <property type="entry name" value="TRANSPOSASE_IS30"/>
    <property type="match status" value="1"/>
</dbReference>
<dbReference type="EMBL" id="LSDN01000013">
    <property type="protein sequence ID" value="KXB81205.1"/>
    <property type="molecule type" value="Genomic_DNA"/>
</dbReference>
<dbReference type="InterPro" id="IPR012337">
    <property type="entry name" value="RNaseH-like_sf"/>
</dbReference>
<dbReference type="InterPro" id="IPR036397">
    <property type="entry name" value="RNaseH_sf"/>
</dbReference>
<accession>A0AB34X058</accession>
<dbReference type="PROSITE" id="PS50994">
    <property type="entry name" value="INTEGRASE"/>
    <property type="match status" value="1"/>
</dbReference>
<dbReference type="Pfam" id="PF00665">
    <property type="entry name" value="rve"/>
    <property type="match status" value="1"/>
</dbReference>
<dbReference type="SUPFAM" id="SSF53098">
    <property type="entry name" value="Ribonuclease H-like"/>
    <property type="match status" value="1"/>
</dbReference>
<evidence type="ECO:0000256" key="1">
    <source>
        <dbReference type="ARBA" id="ARBA00002190"/>
    </source>
</evidence>
<dbReference type="GO" id="GO:0015074">
    <property type="term" value="P:DNA integration"/>
    <property type="evidence" value="ECO:0007669"/>
    <property type="project" value="InterPro"/>
</dbReference>
<dbReference type="InterPro" id="IPR001598">
    <property type="entry name" value="Transposase_IS30_CS"/>
</dbReference>
<protein>
    <submittedName>
        <fullName evidence="5">Integrase core domain protein</fullName>
    </submittedName>
</protein>
<feature type="domain" description="Integrase catalytic" evidence="4">
    <location>
        <begin position="13"/>
        <end position="171"/>
    </location>
</feature>
<evidence type="ECO:0000256" key="2">
    <source>
        <dbReference type="ARBA" id="ARBA00006363"/>
    </source>
</evidence>
<proteinExistence type="inferred from homology"/>
<dbReference type="PANTHER" id="PTHR10948">
    <property type="entry name" value="TRANSPOSASE"/>
    <property type="match status" value="1"/>
</dbReference>
<evidence type="ECO:0000313" key="5">
    <source>
        <dbReference type="EMBL" id="KXB81205.1"/>
    </source>
</evidence>
<dbReference type="InterPro" id="IPR001584">
    <property type="entry name" value="Integrase_cat-core"/>
</dbReference>
<dbReference type="NCBIfam" id="NF033563">
    <property type="entry name" value="transpos_IS30"/>
    <property type="match status" value="1"/>
</dbReference>
<sequence>MTMIADCPAQVNERIVPGHLEGDLICGAGNKSAIGTLVERTTRFTILLYLPNHHDAGSVQEAIVKKMQKLPKLLRNSLTWDQRSEMVLHQKITTSLDMDVFFCGPYSPWQRGTNENTNGLLRQYFPKATDLSQYREEYLDAAAEDLNDRPRKTLEYDNPSADPQTACLKPPTVATTPRIRQSPSPTRR</sequence>
<organism evidence="5 6">
    <name type="scientific">Varibaculum cambriense</name>
    <dbReference type="NCBI Taxonomy" id="184870"/>
    <lineage>
        <taxon>Bacteria</taxon>
        <taxon>Bacillati</taxon>
        <taxon>Actinomycetota</taxon>
        <taxon>Actinomycetes</taxon>
        <taxon>Actinomycetales</taxon>
        <taxon>Actinomycetaceae</taxon>
        <taxon>Varibaculum</taxon>
    </lineage>
</organism>
<dbReference type="GO" id="GO:0004803">
    <property type="term" value="F:transposase activity"/>
    <property type="evidence" value="ECO:0007669"/>
    <property type="project" value="InterPro"/>
</dbReference>
<feature type="compositionally biased region" description="Polar residues" evidence="3">
    <location>
        <begin position="173"/>
        <end position="188"/>
    </location>
</feature>
<comment type="caution">
    <text evidence="5">The sequence shown here is derived from an EMBL/GenBank/DDBJ whole genome shotgun (WGS) entry which is preliminary data.</text>
</comment>
<dbReference type="GO" id="GO:0003677">
    <property type="term" value="F:DNA binding"/>
    <property type="evidence" value="ECO:0007669"/>
    <property type="project" value="InterPro"/>
</dbReference>
<comment type="function">
    <text evidence="1">Required for the transposition of the insertion element.</text>
</comment>
<feature type="compositionally biased region" description="Basic and acidic residues" evidence="3">
    <location>
        <begin position="146"/>
        <end position="155"/>
    </location>
</feature>
<dbReference type="InterPro" id="IPR051917">
    <property type="entry name" value="Transposase-Integrase"/>
</dbReference>
<evidence type="ECO:0000259" key="4">
    <source>
        <dbReference type="PROSITE" id="PS50994"/>
    </source>
</evidence>
<dbReference type="PANTHER" id="PTHR10948:SF23">
    <property type="entry name" value="TRANSPOSASE INSI FOR INSERTION SEQUENCE ELEMENT IS30A-RELATED"/>
    <property type="match status" value="1"/>
</dbReference>
<feature type="region of interest" description="Disordered" evidence="3">
    <location>
        <begin position="144"/>
        <end position="188"/>
    </location>
</feature>
<evidence type="ECO:0000256" key="3">
    <source>
        <dbReference type="SAM" id="MobiDB-lite"/>
    </source>
</evidence>
<dbReference type="GO" id="GO:0005829">
    <property type="term" value="C:cytosol"/>
    <property type="evidence" value="ECO:0007669"/>
    <property type="project" value="TreeGrafter"/>
</dbReference>
<dbReference type="Gene3D" id="3.30.420.10">
    <property type="entry name" value="Ribonuclease H-like superfamily/Ribonuclease H"/>
    <property type="match status" value="1"/>
</dbReference>
<gene>
    <name evidence="5" type="ORF">HMPREF1862_00930</name>
</gene>